<dbReference type="InterPro" id="IPR020631">
    <property type="entry name" value="THF_DH/CycHdrlase_NAD-bd_dom"/>
</dbReference>
<dbReference type="InterPro" id="IPR046346">
    <property type="entry name" value="Aminoacid_DH-like_N_sf"/>
</dbReference>
<comment type="function">
    <text evidence="8">Catalyzes the oxidation of 5,10-methylenetetrahydrofolate to 5,10-methenyltetrahydrofolate and then the hydrolysis of 5,10-methenyltetrahydrofolate to 10-formyltetrahydrofolate.</text>
</comment>
<keyword evidence="5 8" id="KW-0521">NADP</keyword>
<dbReference type="Gene3D" id="3.40.50.720">
    <property type="entry name" value="NAD(P)-binding Rossmann-like Domain"/>
    <property type="match status" value="1"/>
</dbReference>
<evidence type="ECO:0000259" key="9">
    <source>
        <dbReference type="Pfam" id="PF00763"/>
    </source>
</evidence>
<evidence type="ECO:0000256" key="8">
    <source>
        <dbReference type="HAMAP-Rule" id="MF_01576"/>
    </source>
</evidence>
<keyword evidence="8" id="KW-0028">Amino-acid biosynthesis</keyword>
<keyword evidence="7 8" id="KW-0511">Multifunctional enzyme</keyword>
<proteinExistence type="inferred from homology"/>
<dbReference type="GO" id="GO:0035999">
    <property type="term" value="P:tetrahydrofolate interconversion"/>
    <property type="evidence" value="ECO:0007669"/>
    <property type="project" value="UniProtKB-UniRule"/>
</dbReference>
<comment type="catalytic activity">
    <reaction evidence="8">
        <text>(6R)-5,10-methenyltetrahydrofolate + H2O = (6R)-10-formyltetrahydrofolate + H(+)</text>
        <dbReference type="Rhea" id="RHEA:23700"/>
        <dbReference type="ChEBI" id="CHEBI:15377"/>
        <dbReference type="ChEBI" id="CHEBI:15378"/>
        <dbReference type="ChEBI" id="CHEBI:57455"/>
        <dbReference type="ChEBI" id="CHEBI:195366"/>
        <dbReference type="EC" id="3.5.4.9"/>
    </reaction>
</comment>
<evidence type="ECO:0000256" key="5">
    <source>
        <dbReference type="ARBA" id="ARBA00022857"/>
    </source>
</evidence>
<keyword evidence="3 8" id="KW-0554">One-carbon metabolism</keyword>
<name>A0A284VMM2_9EURY</name>
<reference evidence="12" key="1">
    <citation type="submission" date="2017-06" db="EMBL/GenBank/DDBJ databases">
        <authorList>
            <person name="Cremers G."/>
        </authorList>
    </citation>
    <scope>NUCLEOTIDE SEQUENCE [LARGE SCALE GENOMIC DNA]</scope>
</reference>
<dbReference type="Pfam" id="PF02882">
    <property type="entry name" value="THF_DHG_CYH_C"/>
    <property type="match status" value="1"/>
</dbReference>
<gene>
    <name evidence="8 11" type="primary">folD</name>
    <name evidence="11" type="ORF">MNV_1850034</name>
</gene>
<comment type="catalytic activity">
    <reaction evidence="8">
        <text>(6R)-5,10-methylene-5,6,7,8-tetrahydrofolate + NADP(+) = (6R)-5,10-methenyltetrahydrofolate + NADPH</text>
        <dbReference type="Rhea" id="RHEA:22812"/>
        <dbReference type="ChEBI" id="CHEBI:15636"/>
        <dbReference type="ChEBI" id="CHEBI:57455"/>
        <dbReference type="ChEBI" id="CHEBI:57783"/>
        <dbReference type="ChEBI" id="CHEBI:58349"/>
        <dbReference type="EC" id="1.5.1.5"/>
    </reaction>
</comment>
<dbReference type="Proteomes" id="UP000218615">
    <property type="component" value="Unassembled WGS sequence"/>
</dbReference>
<dbReference type="GO" id="GO:0004477">
    <property type="term" value="F:methenyltetrahydrofolate cyclohydrolase activity"/>
    <property type="evidence" value="ECO:0007669"/>
    <property type="project" value="UniProtKB-UniRule"/>
</dbReference>
<comment type="similarity">
    <text evidence="8">Belongs to the tetrahydrofolate dehydrogenase/cyclohydrolase family.</text>
</comment>
<evidence type="ECO:0000313" key="12">
    <source>
        <dbReference type="Proteomes" id="UP000218615"/>
    </source>
</evidence>
<dbReference type="Pfam" id="PF00763">
    <property type="entry name" value="THF_DHG_CYH"/>
    <property type="match status" value="1"/>
</dbReference>
<dbReference type="PANTHER" id="PTHR48099:SF5">
    <property type="entry name" value="C-1-TETRAHYDROFOLATE SYNTHASE, CYTOPLASMIC"/>
    <property type="match status" value="1"/>
</dbReference>
<dbReference type="GO" id="GO:0004488">
    <property type="term" value="F:methylenetetrahydrofolate dehydrogenase (NADP+) activity"/>
    <property type="evidence" value="ECO:0007669"/>
    <property type="project" value="UniProtKB-UniRule"/>
</dbReference>
<keyword evidence="6 8" id="KW-0560">Oxidoreductase</keyword>
<dbReference type="SUPFAM" id="SSF51735">
    <property type="entry name" value="NAD(P)-binding Rossmann-fold domains"/>
    <property type="match status" value="1"/>
</dbReference>
<evidence type="ECO:0000256" key="3">
    <source>
        <dbReference type="ARBA" id="ARBA00022563"/>
    </source>
</evidence>
<dbReference type="EMBL" id="FZMP01000096">
    <property type="protein sequence ID" value="SNQ60525.1"/>
    <property type="molecule type" value="Genomic_DNA"/>
</dbReference>
<dbReference type="EC" id="3.5.4.9" evidence="8"/>
<dbReference type="EC" id="1.5.1.5" evidence="8"/>
<comment type="caution">
    <text evidence="8">Lacks conserved residue(s) required for the propagation of feature annotation.</text>
</comment>
<dbReference type="AlphaFoldDB" id="A0A284VMM2"/>
<dbReference type="STRING" id="1392998.ANME2D_03282"/>
<dbReference type="PANTHER" id="PTHR48099">
    <property type="entry name" value="C-1-TETRAHYDROFOLATE SYNTHASE, CYTOPLASMIC-RELATED"/>
    <property type="match status" value="1"/>
</dbReference>
<evidence type="ECO:0000256" key="6">
    <source>
        <dbReference type="ARBA" id="ARBA00023002"/>
    </source>
</evidence>
<comment type="pathway">
    <text evidence="1 8">One-carbon metabolism; tetrahydrofolate interconversion.</text>
</comment>
<keyword evidence="8" id="KW-0368">Histidine biosynthesis</keyword>
<feature type="binding site" evidence="8">
    <location>
        <position position="239"/>
    </location>
    <ligand>
        <name>NADP(+)</name>
        <dbReference type="ChEBI" id="CHEBI:58349"/>
    </ligand>
</feature>
<dbReference type="InterPro" id="IPR036291">
    <property type="entry name" value="NAD(P)-bd_dom_sf"/>
</dbReference>
<dbReference type="GO" id="GO:0005829">
    <property type="term" value="C:cytosol"/>
    <property type="evidence" value="ECO:0007669"/>
    <property type="project" value="TreeGrafter"/>
</dbReference>
<organism evidence="11 12">
    <name type="scientific">Candidatus Methanoperedens nitratireducens</name>
    <dbReference type="NCBI Taxonomy" id="1392998"/>
    <lineage>
        <taxon>Archaea</taxon>
        <taxon>Methanobacteriati</taxon>
        <taxon>Methanobacteriota</taxon>
        <taxon>Stenosarchaea group</taxon>
        <taxon>Methanomicrobia</taxon>
        <taxon>Methanosarcinales</taxon>
        <taxon>ANME-2 cluster</taxon>
        <taxon>Candidatus Methanoperedentaceae</taxon>
        <taxon>Candidatus Methanoperedens</taxon>
    </lineage>
</organism>
<evidence type="ECO:0000259" key="10">
    <source>
        <dbReference type="Pfam" id="PF02882"/>
    </source>
</evidence>
<keyword evidence="4 8" id="KW-0378">Hydrolase</keyword>
<feature type="domain" description="Tetrahydrofolate dehydrogenase/cyclohydrolase NAD(P)-binding" evidence="10">
    <location>
        <begin position="147"/>
        <end position="287"/>
    </location>
</feature>
<keyword evidence="8" id="KW-0486">Methionine biosynthesis</keyword>
<evidence type="ECO:0000313" key="11">
    <source>
        <dbReference type="EMBL" id="SNQ60525.1"/>
    </source>
</evidence>
<dbReference type="SUPFAM" id="SSF53223">
    <property type="entry name" value="Aminoacid dehydrogenase-like, N-terminal domain"/>
    <property type="match status" value="1"/>
</dbReference>
<dbReference type="InterPro" id="IPR020630">
    <property type="entry name" value="THF_DH/CycHdrlase_cat_dom"/>
</dbReference>
<dbReference type="FunFam" id="3.40.50.720:FF:000006">
    <property type="entry name" value="Bifunctional protein FolD"/>
    <property type="match status" value="1"/>
</dbReference>
<evidence type="ECO:0000256" key="2">
    <source>
        <dbReference type="ARBA" id="ARBA00011738"/>
    </source>
</evidence>
<dbReference type="CDD" id="cd01080">
    <property type="entry name" value="NAD_bind_m-THF_DH_Cyclohyd"/>
    <property type="match status" value="1"/>
</dbReference>
<keyword evidence="12" id="KW-1185">Reference proteome</keyword>
<dbReference type="FunFam" id="3.40.50.10860:FF:000005">
    <property type="entry name" value="C-1-tetrahydrofolate synthase, cytoplasmic, putative"/>
    <property type="match status" value="1"/>
</dbReference>
<accession>A0A284VMM2</accession>
<protein>
    <recommendedName>
        <fullName evidence="8">Bifunctional protein FolD</fullName>
    </recommendedName>
    <domain>
        <recommendedName>
            <fullName evidence="8">Methylenetetrahydrofolate dehydrogenase</fullName>
            <ecNumber evidence="8">1.5.1.5</ecNumber>
        </recommendedName>
    </domain>
    <domain>
        <recommendedName>
            <fullName evidence="8">Methenyltetrahydrofolate cyclohydrolase</fullName>
            <ecNumber evidence="8">3.5.4.9</ecNumber>
        </recommendedName>
    </domain>
</protein>
<dbReference type="OrthoDB" id="9455at2157"/>
<dbReference type="UniPathway" id="UPA00193"/>
<dbReference type="NCBIfam" id="NF010773">
    <property type="entry name" value="PRK14176.1"/>
    <property type="match status" value="1"/>
</dbReference>
<evidence type="ECO:0000256" key="1">
    <source>
        <dbReference type="ARBA" id="ARBA00004777"/>
    </source>
</evidence>
<dbReference type="GO" id="GO:0006164">
    <property type="term" value="P:purine nucleotide biosynthetic process"/>
    <property type="evidence" value="ECO:0007669"/>
    <property type="project" value="UniProtKB-KW"/>
</dbReference>
<dbReference type="PRINTS" id="PR00085">
    <property type="entry name" value="THFDHDRGNASE"/>
</dbReference>
<dbReference type="PROSITE" id="PS00767">
    <property type="entry name" value="THF_DHG_CYH_2"/>
    <property type="match status" value="1"/>
</dbReference>
<dbReference type="InterPro" id="IPR020867">
    <property type="entry name" value="THF_DH/CycHdrlase_CS"/>
</dbReference>
<evidence type="ECO:0000256" key="4">
    <source>
        <dbReference type="ARBA" id="ARBA00022801"/>
    </source>
</evidence>
<comment type="subunit">
    <text evidence="2 8">Homodimer.</text>
</comment>
<sequence length="291" mass="32276">MEPLPEVTDPRVIDGRKIAQAIEANVKNEVGRFIKEHGIKPALATILVGEHPPSKLYVKLKHWACKRVDIISEDHKFPQEAKQEEIIELIETLNRRPEIHGILVQLPLPKHIDEREVMMRIAPQKDVDGFNPLNMGKMLIGREGFVPCTPKGIVRALEEFNIDPQGMEVVVVGHSNVVGKPAAIMLLNRNATVKVCHVFTKDLKSHTKEADILIVATGVRGLIKGDMVKEGVIVFDVGITWFDEKVYGDVDFDDVLPKVKLISPVPGGVGPMTIAILMEHTLMAARLQVGD</sequence>
<keyword evidence="8" id="KW-0658">Purine biosynthesis</keyword>
<evidence type="ECO:0000256" key="7">
    <source>
        <dbReference type="ARBA" id="ARBA00023268"/>
    </source>
</evidence>
<dbReference type="GO" id="GO:0009086">
    <property type="term" value="P:methionine biosynthetic process"/>
    <property type="evidence" value="ECO:0007669"/>
    <property type="project" value="UniProtKB-KW"/>
</dbReference>
<dbReference type="InterPro" id="IPR000672">
    <property type="entry name" value="THF_DH/CycHdrlase"/>
</dbReference>
<dbReference type="HAMAP" id="MF_01576">
    <property type="entry name" value="THF_DHG_CYH"/>
    <property type="match status" value="1"/>
</dbReference>
<dbReference type="Gene3D" id="3.40.50.10860">
    <property type="entry name" value="Leucine Dehydrogenase, chain A, domain 1"/>
    <property type="match status" value="1"/>
</dbReference>
<dbReference type="RefSeq" id="WP_096204913.1">
    <property type="nucleotide sequence ID" value="NZ_FZMP01000096.1"/>
</dbReference>
<feature type="domain" description="Tetrahydrofolate dehydrogenase/cyclohydrolase catalytic" evidence="9">
    <location>
        <begin position="13"/>
        <end position="128"/>
    </location>
</feature>
<feature type="binding site" evidence="8">
    <location>
        <begin position="173"/>
        <end position="175"/>
    </location>
    <ligand>
        <name>NADP(+)</name>
        <dbReference type="ChEBI" id="CHEBI:58349"/>
    </ligand>
</feature>
<dbReference type="GO" id="GO:0000105">
    <property type="term" value="P:L-histidine biosynthetic process"/>
    <property type="evidence" value="ECO:0007669"/>
    <property type="project" value="UniProtKB-KW"/>
</dbReference>